<reference evidence="2" key="1">
    <citation type="submission" date="2014-01" db="EMBL/GenBank/DDBJ databases">
        <title>The Genome Sequence of Anopheles farauti FAR1 (V2).</title>
        <authorList>
            <consortium name="The Broad Institute Genomics Platform"/>
            <person name="Neafsey D.E."/>
            <person name="Besansky N."/>
            <person name="Howell P."/>
            <person name="Walton C."/>
            <person name="Young S.K."/>
            <person name="Zeng Q."/>
            <person name="Gargeya S."/>
            <person name="Fitzgerald M."/>
            <person name="Haas B."/>
            <person name="Abouelleil A."/>
            <person name="Allen A.W."/>
            <person name="Alvarado L."/>
            <person name="Arachchi H.M."/>
            <person name="Berlin A.M."/>
            <person name="Chapman S.B."/>
            <person name="Gainer-Dewar J."/>
            <person name="Goldberg J."/>
            <person name="Griggs A."/>
            <person name="Gujja S."/>
            <person name="Hansen M."/>
            <person name="Howarth C."/>
            <person name="Imamovic A."/>
            <person name="Ireland A."/>
            <person name="Larimer J."/>
            <person name="McCowan C."/>
            <person name="Murphy C."/>
            <person name="Pearson M."/>
            <person name="Poon T.W."/>
            <person name="Priest M."/>
            <person name="Roberts A."/>
            <person name="Saif S."/>
            <person name="Shea T."/>
            <person name="Sisk P."/>
            <person name="Sykes S."/>
            <person name="Wortman J."/>
            <person name="Nusbaum C."/>
            <person name="Birren B."/>
        </authorList>
    </citation>
    <scope>NUCLEOTIDE SEQUENCE [LARGE SCALE GENOMIC DNA]</scope>
    <source>
        <strain evidence="2">FAR1</strain>
    </source>
</reference>
<dbReference type="VEuPathDB" id="VectorBase:AFAF003246"/>
<dbReference type="EnsemblMetazoa" id="AFAF003246-RA">
    <property type="protein sequence ID" value="AFAF003246-PA"/>
    <property type="gene ID" value="AFAF003246"/>
</dbReference>
<reference evidence="1" key="2">
    <citation type="submission" date="2020-05" db="UniProtKB">
        <authorList>
            <consortium name="EnsemblMetazoa"/>
        </authorList>
    </citation>
    <scope>IDENTIFICATION</scope>
    <source>
        <strain evidence="1">FAR1</strain>
    </source>
</reference>
<dbReference type="Proteomes" id="UP000075886">
    <property type="component" value="Unassembled WGS sequence"/>
</dbReference>
<accession>A0A182Q544</accession>
<proteinExistence type="predicted"/>
<organism evidence="1 2">
    <name type="scientific">Anopheles farauti</name>
    <dbReference type="NCBI Taxonomy" id="69004"/>
    <lineage>
        <taxon>Eukaryota</taxon>
        <taxon>Metazoa</taxon>
        <taxon>Ecdysozoa</taxon>
        <taxon>Arthropoda</taxon>
        <taxon>Hexapoda</taxon>
        <taxon>Insecta</taxon>
        <taxon>Pterygota</taxon>
        <taxon>Neoptera</taxon>
        <taxon>Endopterygota</taxon>
        <taxon>Diptera</taxon>
        <taxon>Nematocera</taxon>
        <taxon>Culicoidea</taxon>
        <taxon>Culicidae</taxon>
        <taxon>Anophelinae</taxon>
        <taxon>Anopheles</taxon>
    </lineage>
</organism>
<name>A0A182Q544_9DIPT</name>
<protein>
    <submittedName>
        <fullName evidence="1">Uncharacterized protein</fullName>
    </submittedName>
</protein>
<sequence length="232" mass="25121">MDDRLQQHTRPASLHEIGREEETLVGGTSRHEVEKVIVTRTKILPGLTVLDVVVITRTDGHDPPISFARVWIHQRDVSLVCPAIVVVLCGQELSGRDGGDLLTDASLRNVLYRSAPLDDTALGTVDGGTVLRVARDASILSYAPFRAAVAPFFDVAGVHSAGDSEHTRYEDRNDHDGSVDGKCRSSFGQTVCWCSCQLQSPGFGDIVPCVGKVTIICSRPDGSRLTEAHNCF</sequence>
<dbReference type="EMBL" id="AXCN02000640">
    <property type="status" value="NOT_ANNOTATED_CDS"/>
    <property type="molecule type" value="Genomic_DNA"/>
</dbReference>
<dbReference type="AlphaFoldDB" id="A0A182Q544"/>
<keyword evidence="2" id="KW-1185">Reference proteome</keyword>
<evidence type="ECO:0000313" key="1">
    <source>
        <dbReference type="EnsemblMetazoa" id="AFAF003246-PA"/>
    </source>
</evidence>
<evidence type="ECO:0000313" key="2">
    <source>
        <dbReference type="Proteomes" id="UP000075886"/>
    </source>
</evidence>